<evidence type="ECO:0000256" key="2">
    <source>
        <dbReference type="ARBA" id="ARBA00022448"/>
    </source>
</evidence>
<evidence type="ECO:0000259" key="8">
    <source>
        <dbReference type="PROSITE" id="PS50850"/>
    </source>
</evidence>
<dbReference type="PANTHER" id="PTHR11662">
    <property type="entry name" value="SOLUTE CARRIER FAMILY 17"/>
    <property type="match status" value="1"/>
</dbReference>
<gene>
    <name evidence="9" type="ORF">PoB_007166300</name>
</gene>
<dbReference type="InterPro" id="IPR050382">
    <property type="entry name" value="MFS_Na/Anion_cotransporter"/>
</dbReference>
<feature type="transmembrane region" description="Helical" evidence="7">
    <location>
        <begin position="521"/>
        <end position="542"/>
    </location>
</feature>
<dbReference type="GO" id="GO:0015293">
    <property type="term" value="F:symporter activity"/>
    <property type="evidence" value="ECO:0007669"/>
    <property type="project" value="UniProtKB-KW"/>
</dbReference>
<accession>A0AAV4DM80</accession>
<keyword evidence="2" id="KW-0813">Transport</keyword>
<dbReference type="CDD" id="cd17318">
    <property type="entry name" value="MFS_SLC17"/>
    <property type="match status" value="1"/>
</dbReference>
<organism evidence="9 10">
    <name type="scientific">Plakobranchus ocellatus</name>
    <dbReference type="NCBI Taxonomy" id="259542"/>
    <lineage>
        <taxon>Eukaryota</taxon>
        <taxon>Metazoa</taxon>
        <taxon>Spiralia</taxon>
        <taxon>Lophotrochozoa</taxon>
        <taxon>Mollusca</taxon>
        <taxon>Gastropoda</taxon>
        <taxon>Heterobranchia</taxon>
        <taxon>Euthyneura</taxon>
        <taxon>Panpulmonata</taxon>
        <taxon>Sacoglossa</taxon>
        <taxon>Placobranchoidea</taxon>
        <taxon>Plakobranchidae</taxon>
        <taxon>Plakobranchus</taxon>
    </lineage>
</organism>
<dbReference type="InterPro" id="IPR011701">
    <property type="entry name" value="MFS"/>
</dbReference>
<feature type="transmembrane region" description="Helical" evidence="7">
    <location>
        <begin position="458"/>
        <end position="476"/>
    </location>
</feature>
<evidence type="ECO:0000256" key="6">
    <source>
        <dbReference type="ARBA" id="ARBA00023136"/>
    </source>
</evidence>
<feature type="transmembrane region" description="Helical" evidence="7">
    <location>
        <begin position="554"/>
        <end position="577"/>
    </location>
</feature>
<keyword evidence="5 7" id="KW-1133">Transmembrane helix</keyword>
<evidence type="ECO:0000256" key="7">
    <source>
        <dbReference type="SAM" id="Phobius"/>
    </source>
</evidence>
<evidence type="ECO:0000256" key="4">
    <source>
        <dbReference type="ARBA" id="ARBA00022847"/>
    </source>
</evidence>
<feature type="domain" description="Major facilitator superfamily (MFS) profile" evidence="8">
    <location>
        <begin position="142"/>
        <end position="612"/>
    </location>
</feature>
<evidence type="ECO:0000256" key="3">
    <source>
        <dbReference type="ARBA" id="ARBA00022692"/>
    </source>
</evidence>
<dbReference type="GO" id="GO:0016020">
    <property type="term" value="C:membrane"/>
    <property type="evidence" value="ECO:0007669"/>
    <property type="project" value="UniProtKB-SubCell"/>
</dbReference>
<evidence type="ECO:0000256" key="5">
    <source>
        <dbReference type="ARBA" id="ARBA00022989"/>
    </source>
</evidence>
<keyword evidence="4" id="KW-0769">Symport</keyword>
<proteinExistence type="predicted"/>
<dbReference type="Pfam" id="PF07690">
    <property type="entry name" value="MFS_1"/>
    <property type="match status" value="2"/>
</dbReference>
<dbReference type="SUPFAM" id="SSF103473">
    <property type="entry name" value="MFS general substrate transporter"/>
    <property type="match status" value="1"/>
</dbReference>
<dbReference type="InterPro" id="IPR036259">
    <property type="entry name" value="MFS_trans_sf"/>
</dbReference>
<sequence>MKVGPRVEFTELDPKPELPALGVKFGSKAETKIKKCMFLVIDRGMEVVSGTQTYSLVRERKLSVYLVEIEMQTINKVSSVHHSAICERGDNSAAVSSPGMDLPEYTRLIHRHNGSVFSGLKTSVSKISVFDHWSGLVSCLPARYVLALWSFLGFINMFTLRTDMNIAILAMVNDTNSTVQGSLQEESRDREKFSWSETQQSLVLSAFYYGYCSTQVLGGYLSGLVGAKLVMGYGLLSTSVLTLLTPLAAVESYYLLVACRVGQGIGQGLAQPCMHTLWSKWAPETEKSKLLAITFCGKDLFVGVYTGWRQADLRIVGIRGRFEPLLRGCQLGTVLVTWASGIVCQQGLLGGWTFVFYLFGSAGVLWSIGWLMVVFESPAVHPRISPGERQYIEESRHRGDTSATPKDVKQPLWKIVLSPAFTAIVFAHFANDWGCFALTTCLPSFLHHILKYDLQENGALSSLPFLILMVTNPLSGSLADQLTAKDILSTKNTRKLLNSIGLLVPAALMLAVCLCERNRTVIVTLLTLAVGFSGFTMAGYSVNHLDIAPTYAGVLYAISNTVGTTSGFIGPAIVGALTNGKVSDRQDISKQKGKNNSYAVFLPCYQIPSLTI</sequence>
<reference evidence="9 10" key="1">
    <citation type="journal article" date="2021" name="Elife">
        <title>Chloroplast acquisition without the gene transfer in kleptoplastic sea slugs, Plakobranchus ocellatus.</title>
        <authorList>
            <person name="Maeda T."/>
            <person name="Takahashi S."/>
            <person name="Yoshida T."/>
            <person name="Shimamura S."/>
            <person name="Takaki Y."/>
            <person name="Nagai Y."/>
            <person name="Toyoda A."/>
            <person name="Suzuki Y."/>
            <person name="Arimoto A."/>
            <person name="Ishii H."/>
            <person name="Satoh N."/>
            <person name="Nishiyama T."/>
            <person name="Hasebe M."/>
            <person name="Maruyama T."/>
            <person name="Minagawa J."/>
            <person name="Obokata J."/>
            <person name="Shigenobu S."/>
        </authorList>
    </citation>
    <scope>NUCLEOTIDE SEQUENCE [LARGE SCALE GENOMIC DNA]</scope>
</reference>
<comment type="caution">
    <text evidence="9">The sequence shown here is derived from an EMBL/GenBank/DDBJ whole genome shotgun (WGS) entry which is preliminary data.</text>
</comment>
<keyword evidence="6 7" id="KW-0472">Membrane</keyword>
<dbReference type="Gene3D" id="1.20.1250.20">
    <property type="entry name" value="MFS general substrate transporter like domains"/>
    <property type="match status" value="2"/>
</dbReference>
<dbReference type="EMBL" id="BLXT01008015">
    <property type="protein sequence ID" value="GFO45158.1"/>
    <property type="molecule type" value="Genomic_DNA"/>
</dbReference>
<dbReference type="Proteomes" id="UP000735302">
    <property type="component" value="Unassembled WGS sequence"/>
</dbReference>
<keyword evidence="3 7" id="KW-0812">Transmembrane</keyword>
<dbReference type="PANTHER" id="PTHR11662:SF399">
    <property type="entry name" value="FI19708P1-RELATED"/>
    <property type="match status" value="1"/>
</dbReference>
<dbReference type="InterPro" id="IPR020846">
    <property type="entry name" value="MFS_dom"/>
</dbReference>
<evidence type="ECO:0000313" key="10">
    <source>
        <dbReference type="Proteomes" id="UP000735302"/>
    </source>
</evidence>
<dbReference type="GO" id="GO:0006820">
    <property type="term" value="P:monoatomic anion transport"/>
    <property type="evidence" value="ECO:0007669"/>
    <property type="project" value="TreeGrafter"/>
</dbReference>
<feature type="transmembrane region" description="Helical" evidence="7">
    <location>
        <begin position="133"/>
        <end position="155"/>
    </location>
</feature>
<dbReference type="FunFam" id="1.20.1250.20:FF:000423">
    <property type="entry name" value="Putative inorganic phosphate cotransporter-like Protein"/>
    <property type="match status" value="1"/>
</dbReference>
<dbReference type="FunFam" id="1.20.1250.20:FF:000003">
    <property type="entry name" value="Solute carrier family 17 member 3"/>
    <property type="match status" value="1"/>
</dbReference>
<comment type="subcellular location">
    <subcellularLocation>
        <location evidence="1">Membrane</location>
        <topology evidence="1">Multi-pass membrane protein</topology>
    </subcellularLocation>
</comment>
<evidence type="ECO:0000256" key="1">
    <source>
        <dbReference type="ARBA" id="ARBA00004141"/>
    </source>
</evidence>
<protein>
    <submittedName>
        <fullName evidence="9">Vesicular glutamate transporter 1</fullName>
    </submittedName>
</protein>
<feature type="transmembrane region" description="Helical" evidence="7">
    <location>
        <begin position="496"/>
        <end position="514"/>
    </location>
</feature>
<name>A0AAV4DM80_9GAST</name>
<feature type="transmembrane region" description="Helical" evidence="7">
    <location>
        <begin position="354"/>
        <end position="375"/>
    </location>
</feature>
<evidence type="ECO:0000313" key="9">
    <source>
        <dbReference type="EMBL" id="GFO45158.1"/>
    </source>
</evidence>
<dbReference type="AlphaFoldDB" id="A0AAV4DM80"/>
<dbReference type="PROSITE" id="PS50850">
    <property type="entry name" value="MFS"/>
    <property type="match status" value="1"/>
</dbReference>
<keyword evidence="10" id="KW-1185">Reference proteome</keyword>